<comment type="caution">
    <text evidence="2">The sequence shown here is derived from an EMBL/GenBank/DDBJ whole genome shotgun (WGS) entry which is preliminary data.</text>
</comment>
<name>A0A5B7F111_PORTR</name>
<accession>A0A5B7F111</accession>
<reference evidence="2 3" key="1">
    <citation type="submission" date="2019-05" db="EMBL/GenBank/DDBJ databases">
        <title>Another draft genome of Portunus trituberculatus and its Hox gene families provides insights of decapod evolution.</title>
        <authorList>
            <person name="Jeong J.-H."/>
            <person name="Song I."/>
            <person name="Kim S."/>
            <person name="Choi T."/>
            <person name="Kim D."/>
            <person name="Ryu S."/>
            <person name="Kim W."/>
        </authorList>
    </citation>
    <scope>NUCLEOTIDE SEQUENCE [LARGE SCALE GENOMIC DNA]</scope>
    <source>
        <tissue evidence="2">Muscle</tissue>
    </source>
</reference>
<sequence>MLSPARKGPEAETLYILQPFLDAYGDEAHVWRDCGRQKGQRVSMEAKLRRDARPIGSCSETSVED</sequence>
<proteinExistence type="predicted"/>
<evidence type="ECO:0000256" key="1">
    <source>
        <dbReference type="SAM" id="MobiDB-lite"/>
    </source>
</evidence>
<protein>
    <submittedName>
        <fullName evidence="2">Uncharacterized protein</fullName>
    </submittedName>
</protein>
<evidence type="ECO:0000313" key="2">
    <source>
        <dbReference type="EMBL" id="MPC39147.1"/>
    </source>
</evidence>
<gene>
    <name evidence="2" type="ORF">E2C01_032669</name>
</gene>
<dbReference type="EMBL" id="VSRR010004276">
    <property type="protein sequence ID" value="MPC39147.1"/>
    <property type="molecule type" value="Genomic_DNA"/>
</dbReference>
<dbReference type="AlphaFoldDB" id="A0A5B7F111"/>
<evidence type="ECO:0000313" key="3">
    <source>
        <dbReference type="Proteomes" id="UP000324222"/>
    </source>
</evidence>
<feature type="region of interest" description="Disordered" evidence="1">
    <location>
        <begin position="42"/>
        <end position="65"/>
    </location>
</feature>
<keyword evidence="3" id="KW-1185">Reference proteome</keyword>
<organism evidence="2 3">
    <name type="scientific">Portunus trituberculatus</name>
    <name type="common">Swimming crab</name>
    <name type="synonym">Neptunus trituberculatus</name>
    <dbReference type="NCBI Taxonomy" id="210409"/>
    <lineage>
        <taxon>Eukaryota</taxon>
        <taxon>Metazoa</taxon>
        <taxon>Ecdysozoa</taxon>
        <taxon>Arthropoda</taxon>
        <taxon>Crustacea</taxon>
        <taxon>Multicrustacea</taxon>
        <taxon>Malacostraca</taxon>
        <taxon>Eumalacostraca</taxon>
        <taxon>Eucarida</taxon>
        <taxon>Decapoda</taxon>
        <taxon>Pleocyemata</taxon>
        <taxon>Brachyura</taxon>
        <taxon>Eubrachyura</taxon>
        <taxon>Portunoidea</taxon>
        <taxon>Portunidae</taxon>
        <taxon>Portuninae</taxon>
        <taxon>Portunus</taxon>
    </lineage>
</organism>
<feature type="compositionally biased region" description="Basic and acidic residues" evidence="1">
    <location>
        <begin position="44"/>
        <end position="53"/>
    </location>
</feature>
<dbReference type="Proteomes" id="UP000324222">
    <property type="component" value="Unassembled WGS sequence"/>
</dbReference>